<organism evidence="1 2">
    <name type="scientific">Mordavella massiliensis</name>
    <dbReference type="NCBI Taxonomy" id="1871024"/>
    <lineage>
        <taxon>Bacteria</taxon>
        <taxon>Bacillati</taxon>
        <taxon>Bacillota</taxon>
        <taxon>Clostridia</taxon>
        <taxon>Eubacteriales</taxon>
        <taxon>Clostridiaceae</taxon>
        <taxon>Mordavella</taxon>
    </lineage>
</organism>
<evidence type="ECO:0000313" key="2">
    <source>
        <dbReference type="Proteomes" id="UP000705508"/>
    </source>
</evidence>
<protein>
    <submittedName>
        <fullName evidence="1">Uncharacterized protein</fullName>
    </submittedName>
</protein>
<reference evidence="1" key="1">
    <citation type="submission" date="2020-08" db="EMBL/GenBank/DDBJ databases">
        <authorList>
            <person name="Cejkova D."/>
            <person name="Kubasova T."/>
            <person name="Jahodarova E."/>
            <person name="Rychlik I."/>
        </authorList>
    </citation>
    <scope>NUCLEOTIDE SEQUENCE</scope>
    <source>
        <strain evidence="1">An582</strain>
    </source>
</reference>
<sequence length="58" mass="6388">MEDEKKDGQPGRTLLAGIDVGSTTTKIAVADPRTRRSCPLTTIRTSALRTLRTVSRCW</sequence>
<proteinExistence type="predicted"/>
<name>A0A939BHN4_9CLOT</name>
<accession>A0A939BHN4</accession>
<dbReference type="Proteomes" id="UP000705508">
    <property type="component" value="Unassembled WGS sequence"/>
</dbReference>
<gene>
    <name evidence="1" type="ORF">H6A20_11340</name>
</gene>
<reference evidence="1" key="2">
    <citation type="journal article" date="2021" name="Sci. Rep.">
        <title>The distribution of antibiotic resistance genes in chicken gut microbiota commensals.</title>
        <authorList>
            <person name="Juricova H."/>
            <person name="Matiasovicova J."/>
            <person name="Kubasova T."/>
            <person name="Cejkova D."/>
            <person name="Rychlik I."/>
        </authorList>
    </citation>
    <scope>NUCLEOTIDE SEQUENCE</scope>
    <source>
        <strain evidence="1">An582</strain>
    </source>
</reference>
<comment type="caution">
    <text evidence="1">The sequence shown here is derived from an EMBL/GenBank/DDBJ whole genome shotgun (WGS) entry which is preliminary data.</text>
</comment>
<dbReference type="EMBL" id="JACJKS010000020">
    <property type="protein sequence ID" value="MBM6949239.1"/>
    <property type="molecule type" value="Genomic_DNA"/>
</dbReference>
<dbReference type="AlphaFoldDB" id="A0A939BHN4"/>
<dbReference type="RefSeq" id="WP_204907237.1">
    <property type="nucleotide sequence ID" value="NZ_JACJKS010000020.1"/>
</dbReference>
<evidence type="ECO:0000313" key="1">
    <source>
        <dbReference type="EMBL" id="MBM6949239.1"/>
    </source>
</evidence>